<dbReference type="RefSeq" id="WP_276698698.1">
    <property type="nucleotide sequence ID" value="NZ_JADIIL010000016.1"/>
</dbReference>
<accession>A0A843ASX6</accession>
<dbReference type="EMBL" id="JADIIL010000016">
    <property type="protein sequence ID" value="MBF4474653.1"/>
    <property type="molecule type" value="Genomic_DNA"/>
</dbReference>
<evidence type="ECO:0000313" key="3">
    <source>
        <dbReference type="Proteomes" id="UP000606900"/>
    </source>
</evidence>
<evidence type="ECO:0000256" key="1">
    <source>
        <dbReference type="SAM" id="Phobius"/>
    </source>
</evidence>
<feature type="transmembrane region" description="Helical" evidence="1">
    <location>
        <begin position="31"/>
        <end position="50"/>
    </location>
</feature>
<protein>
    <submittedName>
        <fullName evidence="2">Uncharacterized protein</fullName>
    </submittedName>
</protein>
<keyword evidence="1" id="KW-0812">Transmembrane</keyword>
<dbReference type="AlphaFoldDB" id="A0A843ASX6"/>
<comment type="caution">
    <text evidence="2">The sequence shown here is derived from an EMBL/GenBank/DDBJ whole genome shotgun (WGS) entry which is preliminary data.</text>
</comment>
<feature type="transmembrane region" description="Helical" evidence="1">
    <location>
        <begin position="7"/>
        <end position="25"/>
    </location>
</feature>
<organism evidence="2 3">
    <name type="scientific">Methanobacterium formicicum</name>
    <dbReference type="NCBI Taxonomy" id="2162"/>
    <lineage>
        <taxon>Archaea</taxon>
        <taxon>Methanobacteriati</taxon>
        <taxon>Methanobacteriota</taxon>
        <taxon>Methanomada group</taxon>
        <taxon>Methanobacteria</taxon>
        <taxon>Methanobacteriales</taxon>
        <taxon>Methanobacteriaceae</taxon>
        <taxon>Methanobacterium</taxon>
    </lineage>
</organism>
<sequence>MTAKSGIIEIIIGLAWIVVFILSLLSGMSSSVMYLFLGLFLIITGIFYYTKNYDKNLYRVIMVVLIGSMLIVFHRMFPLGEDTVVLVFVGLFTLLILLGVYLVPRKWEKYKKELEQ</sequence>
<proteinExistence type="predicted"/>
<reference evidence="2" key="1">
    <citation type="submission" date="2020-10" db="EMBL/GenBank/DDBJ databases">
        <title>Dehalococcoides mccartyi of a TCE/Cr reducing biochatode.</title>
        <authorList>
            <person name="Matturro B."/>
        </authorList>
    </citation>
    <scope>NUCLEOTIDE SEQUENCE</scope>
    <source>
        <strain evidence="2">Bin2</strain>
    </source>
</reference>
<evidence type="ECO:0000313" key="2">
    <source>
        <dbReference type="EMBL" id="MBF4474653.1"/>
    </source>
</evidence>
<gene>
    <name evidence="2" type="ORF">ISP06_04155</name>
</gene>
<keyword evidence="1" id="KW-0472">Membrane</keyword>
<dbReference type="Proteomes" id="UP000606900">
    <property type="component" value="Unassembled WGS sequence"/>
</dbReference>
<feature type="transmembrane region" description="Helical" evidence="1">
    <location>
        <begin position="57"/>
        <end position="77"/>
    </location>
</feature>
<name>A0A843ASX6_METFO</name>
<keyword evidence="1" id="KW-1133">Transmembrane helix</keyword>
<feature type="transmembrane region" description="Helical" evidence="1">
    <location>
        <begin position="83"/>
        <end position="103"/>
    </location>
</feature>